<reference evidence="1" key="1">
    <citation type="journal article" date="2020" name="Cell">
        <title>Large-Scale Comparative Analyses of Tick Genomes Elucidate Their Genetic Diversity and Vector Capacities.</title>
        <authorList>
            <consortium name="Tick Genome and Microbiome Consortium (TIGMIC)"/>
            <person name="Jia N."/>
            <person name="Wang J."/>
            <person name="Shi W."/>
            <person name="Du L."/>
            <person name="Sun Y."/>
            <person name="Zhan W."/>
            <person name="Jiang J.F."/>
            <person name="Wang Q."/>
            <person name="Zhang B."/>
            <person name="Ji P."/>
            <person name="Bell-Sakyi L."/>
            <person name="Cui X.M."/>
            <person name="Yuan T.T."/>
            <person name="Jiang B.G."/>
            <person name="Yang W.F."/>
            <person name="Lam T.T."/>
            <person name="Chang Q.C."/>
            <person name="Ding S.J."/>
            <person name="Wang X.J."/>
            <person name="Zhu J.G."/>
            <person name="Ruan X.D."/>
            <person name="Zhao L."/>
            <person name="Wei J.T."/>
            <person name="Ye R.Z."/>
            <person name="Que T.C."/>
            <person name="Du C.H."/>
            <person name="Zhou Y.H."/>
            <person name="Cheng J.X."/>
            <person name="Dai P.F."/>
            <person name="Guo W.B."/>
            <person name="Han X.H."/>
            <person name="Huang E.J."/>
            <person name="Li L.F."/>
            <person name="Wei W."/>
            <person name="Gao Y.C."/>
            <person name="Liu J.Z."/>
            <person name="Shao H.Z."/>
            <person name="Wang X."/>
            <person name="Wang C.C."/>
            <person name="Yang T.C."/>
            <person name="Huo Q.B."/>
            <person name="Li W."/>
            <person name="Chen H.Y."/>
            <person name="Chen S.E."/>
            <person name="Zhou L.G."/>
            <person name="Ni X.B."/>
            <person name="Tian J.H."/>
            <person name="Sheng Y."/>
            <person name="Liu T."/>
            <person name="Pan Y.S."/>
            <person name="Xia L.Y."/>
            <person name="Li J."/>
            <person name="Zhao F."/>
            <person name="Cao W.C."/>
        </authorList>
    </citation>
    <scope>NUCLEOTIDE SEQUENCE</scope>
    <source>
        <strain evidence="1">Rmic-2018</strain>
    </source>
</reference>
<gene>
    <name evidence="1" type="ORF">HPB51_022671</name>
</gene>
<dbReference type="EMBL" id="JABSTU010000011">
    <property type="protein sequence ID" value="KAH8009928.1"/>
    <property type="molecule type" value="Genomic_DNA"/>
</dbReference>
<protein>
    <submittedName>
        <fullName evidence="1">Uncharacterized protein</fullName>
    </submittedName>
</protein>
<evidence type="ECO:0000313" key="2">
    <source>
        <dbReference type="Proteomes" id="UP000821866"/>
    </source>
</evidence>
<reference evidence="1" key="2">
    <citation type="submission" date="2021-09" db="EMBL/GenBank/DDBJ databases">
        <authorList>
            <person name="Jia N."/>
            <person name="Wang J."/>
            <person name="Shi W."/>
            <person name="Du L."/>
            <person name="Sun Y."/>
            <person name="Zhan W."/>
            <person name="Jiang J."/>
            <person name="Wang Q."/>
            <person name="Zhang B."/>
            <person name="Ji P."/>
            <person name="Sakyi L.B."/>
            <person name="Cui X."/>
            <person name="Yuan T."/>
            <person name="Jiang B."/>
            <person name="Yang W."/>
            <person name="Lam T.T.-Y."/>
            <person name="Chang Q."/>
            <person name="Ding S."/>
            <person name="Wang X."/>
            <person name="Zhu J."/>
            <person name="Ruan X."/>
            <person name="Zhao L."/>
            <person name="Wei J."/>
            <person name="Que T."/>
            <person name="Du C."/>
            <person name="Cheng J."/>
            <person name="Dai P."/>
            <person name="Han X."/>
            <person name="Huang E."/>
            <person name="Gao Y."/>
            <person name="Liu J."/>
            <person name="Shao H."/>
            <person name="Ye R."/>
            <person name="Li L."/>
            <person name="Wei W."/>
            <person name="Wang X."/>
            <person name="Wang C."/>
            <person name="Huo Q."/>
            <person name="Li W."/>
            <person name="Guo W."/>
            <person name="Chen H."/>
            <person name="Chen S."/>
            <person name="Zhou L."/>
            <person name="Zhou L."/>
            <person name="Ni X."/>
            <person name="Tian J."/>
            <person name="Zhou Y."/>
            <person name="Sheng Y."/>
            <person name="Liu T."/>
            <person name="Pan Y."/>
            <person name="Xia L."/>
            <person name="Li J."/>
            <person name="Zhao F."/>
            <person name="Cao W."/>
        </authorList>
    </citation>
    <scope>NUCLEOTIDE SEQUENCE</scope>
    <source>
        <strain evidence="1">Rmic-2018</strain>
        <tissue evidence="1">Larvae</tissue>
    </source>
</reference>
<name>A0A9J6D786_RHIMP</name>
<proteinExistence type="predicted"/>
<sequence>MSTITEFKPVYADLRKLPANKSEALGDTFAEVCRSISDDLSRFHPWTNMEYMESLTRMLVQTYDELFANAQDEDERRAWRDVCFWLAEMPHCSAT</sequence>
<keyword evidence="2" id="KW-1185">Reference proteome</keyword>
<organism evidence="1 2">
    <name type="scientific">Rhipicephalus microplus</name>
    <name type="common">Cattle tick</name>
    <name type="synonym">Boophilus microplus</name>
    <dbReference type="NCBI Taxonomy" id="6941"/>
    <lineage>
        <taxon>Eukaryota</taxon>
        <taxon>Metazoa</taxon>
        <taxon>Ecdysozoa</taxon>
        <taxon>Arthropoda</taxon>
        <taxon>Chelicerata</taxon>
        <taxon>Arachnida</taxon>
        <taxon>Acari</taxon>
        <taxon>Parasitiformes</taxon>
        <taxon>Ixodida</taxon>
        <taxon>Ixodoidea</taxon>
        <taxon>Ixodidae</taxon>
        <taxon>Rhipicephalinae</taxon>
        <taxon>Rhipicephalus</taxon>
        <taxon>Boophilus</taxon>
    </lineage>
</organism>
<dbReference type="Proteomes" id="UP000821866">
    <property type="component" value="Chromosome 9"/>
</dbReference>
<evidence type="ECO:0000313" key="1">
    <source>
        <dbReference type="EMBL" id="KAH8009928.1"/>
    </source>
</evidence>
<dbReference type="AlphaFoldDB" id="A0A9J6D786"/>
<comment type="caution">
    <text evidence="1">The sequence shown here is derived from an EMBL/GenBank/DDBJ whole genome shotgun (WGS) entry which is preliminary data.</text>
</comment>
<accession>A0A9J6D786</accession>
<dbReference type="VEuPathDB" id="VectorBase:LOC119169878"/>